<accession>A0A1B7TGJ0</accession>
<feature type="region of interest" description="Disordered" evidence="1">
    <location>
        <begin position="45"/>
        <end position="77"/>
    </location>
</feature>
<feature type="compositionally biased region" description="Low complexity" evidence="1">
    <location>
        <begin position="137"/>
        <end position="161"/>
    </location>
</feature>
<dbReference type="Gene3D" id="1.10.510.10">
    <property type="entry name" value="Transferase(Phosphotransferase) domain 1"/>
    <property type="match status" value="1"/>
</dbReference>
<protein>
    <recommendedName>
        <fullName evidence="4">Protein kinase domain-containing protein</fullName>
    </recommendedName>
</protein>
<feature type="compositionally biased region" description="Polar residues" evidence="1">
    <location>
        <begin position="347"/>
        <end position="356"/>
    </location>
</feature>
<feature type="compositionally biased region" description="Low complexity" evidence="1">
    <location>
        <begin position="315"/>
        <end position="346"/>
    </location>
</feature>
<name>A0A1B7TGJ0_9ASCO</name>
<keyword evidence="3" id="KW-1185">Reference proteome</keyword>
<reference evidence="3" key="1">
    <citation type="journal article" date="2016" name="Proc. Natl. Acad. Sci. U.S.A.">
        <title>Comparative genomics of biotechnologically important yeasts.</title>
        <authorList>
            <person name="Riley R."/>
            <person name="Haridas S."/>
            <person name="Wolfe K.H."/>
            <person name="Lopes M.R."/>
            <person name="Hittinger C.T."/>
            <person name="Goeker M."/>
            <person name="Salamov A.A."/>
            <person name="Wisecaver J.H."/>
            <person name="Long T.M."/>
            <person name="Calvey C.H."/>
            <person name="Aerts A.L."/>
            <person name="Barry K.W."/>
            <person name="Choi C."/>
            <person name="Clum A."/>
            <person name="Coughlan A.Y."/>
            <person name="Deshpande S."/>
            <person name="Douglass A.P."/>
            <person name="Hanson S.J."/>
            <person name="Klenk H.-P."/>
            <person name="LaButti K.M."/>
            <person name="Lapidus A."/>
            <person name="Lindquist E.A."/>
            <person name="Lipzen A.M."/>
            <person name="Meier-Kolthoff J.P."/>
            <person name="Ohm R.A."/>
            <person name="Otillar R.P."/>
            <person name="Pangilinan J.L."/>
            <person name="Peng Y."/>
            <person name="Rokas A."/>
            <person name="Rosa C.A."/>
            <person name="Scheuner C."/>
            <person name="Sibirny A.A."/>
            <person name="Slot J.C."/>
            <person name="Stielow J.B."/>
            <person name="Sun H."/>
            <person name="Kurtzman C.P."/>
            <person name="Blackwell M."/>
            <person name="Grigoriev I.V."/>
            <person name="Jeffries T.W."/>
        </authorList>
    </citation>
    <scope>NUCLEOTIDE SEQUENCE [LARGE SCALE GENOMIC DNA]</scope>
    <source>
        <strain evidence="3">NRRL Y-1626</strain>
    </source>
</reference>
<dbReference type="InterPro" id="IPR011009">
    <property type="entry name" value="Kinase-like_dom_sf"/>
</dbReference>
<comment type="caution">
    <text evidence="2">The sequence shown here is derived from an EMBL/GenBank/DDBJ whole genome shotgun (WGS) entry which is preliminary data.</text>
</comment>
<sequence length="860" mass="97281">MNNTNTVTATNSIINTNNNTNVASSGTTTTRKQQQRWSMISTSTSNIGNNNNSFNNNNNNINNSNSFRLNNHNANNNNSLKRYSMSSLTHNSLSSLSLDTATLTSDENISTSHRGHKKTASIEESLVNINIERFSANSNSGNSNNINSNNNTNTSSGGSGMTMSSSDFMFTSITEDTTPLKGSKSLSLDKTKKRYSGYLNDYVCDQNFNFGTNNNNNNNYYKNTEMGHSRSISSLSSIIASANSYTNNTNNNNINSSYSRRIPNTNSTMSLKRGTGIPNSHSNASLSSNISTTSESSKSSKWRFWRRKSMMNLSEYTNPNETNNPNNYRVKTTTNTISGGSTITHTLQTGSSNGDMNDNHSLKAKSSIDSIKSKIKMKLFQEPQSIDIEKPVISNGISDSPKSNISGSSMGRVPKRSSFISLKRPSKPSLRNKTSQQSLLRNKTSRDSLATMNGSNGNTNNNIISKGSGTPTDDIVNNNINSSFESNSANYSKHYTFDSQVTGYKQQQQQMFNNYSNNNNEAEDDFDENTGYSTMDSFIKLCYKVDDISRIFQRINSKDIYYQRDTTVVTKCVNNNVNSSIYGINSGTSTICKYLAFDTLDTHKIDLILKEIEITKKMTSLLRDKLIEQTGDQNVTLKQISDAYGISPILNMSLISNIFPEDYSKKHFHIMINKLYDMRQNETYSCILKIEYFDLGVPLSIFLYKSPRPSSRVISKIFIKILHLLSKLEKIGFQHQDLNLDNIIVNSAYNVHIIDYKVCKFQQEVNTRLDHPIFYKRDSPHYEVYLEMRKVIPYIEKTGDNFGWCHIIWIKYILSKMLESINNNRDKHYDTLMNWLKFILKHQADLENCRDLISYQKKKK</sequence>
<dbReference type="Gene3D" id="3.30.200.20">
    <property type="entry name" value="Phosphorylase Kinase, domain 1"/>
    <property type="match status" value="1"/>
</dbReference>
<feature type="compositionally biased region" description="Low complexity" evidence="1">
    <location>
        <begin position="453"/>
        <end position="469"/>
    </location>
</feature>
<evidence type="ECO:0000256" key="1">
    <source>
        <dbReference type="SAM" id="MobiDB-lite"/>
    </source>
</evidence>
<feature type="compositionally biased region" description="Polar residues" evidence="1">
    <location>
        <begin position="429"/>
        <end position="452"/>
    </location>
</feature>
<feature type="region of interest" description="Disordered" evidence="1">
    <location>
        <begin position="315"/>
        <end position="359"/>
    </location>
</feature>
<organism evidence="2 3">
    <name type="scientific">Hanseniaspora valbyensis NRRL Y-1626</name>
    <dbReference type="NCBI Taxonomy" id="766949"/>
    <lineage>
        <taxon>Eukaryota</taxon>
        <taxon>Fungi</taxon>
        <taxon>Dikarya</taxon>
        <taxon>Ascomycota</taxon>
        <taxon>Saccharomycotina</taxon>
        <taxon>Saccharomycetes</taxon>
        <taxon>Saccharomycodales</taxon>
        <taxon>Saccharomycodaceae</taxon>
        <taxon>Hanseniaspora</taxon>
    </lineage>
</organism>
<dbReference type="Proteomes" id="UP000092321">
    <property type="component" value="Unassembled WGS sequence"/>
</dbReference>
<evidence type="ECO:0000313" key="3">
    <source>
        <dbReference type="Proteomes" id="UP000092321"/>
    </source>
</evidence>
<evidence type="ECO:0008006" key="4">
    <source>
        <dbReference type="Google" id="ProtNLM"/>
    </source>
</evidence>
<dbReference type="AlphaFoldDB" id="A0A1B7TGJ0"/>
<feature type="compositionally biased region" description="Low complexity" evidence="1">
    <location>
        <begin position="279"/>
        <end position="299"/>
    </location>
</feature>
<gene>
    <name evidence="2" type="ORF">HANVADRAFT_47825</name>
</gene>
<feature type="compositionally biased region" description="Polar residues" evidence="1">
    <location>
        <begin position="395"/>
        <end position="409"/>
    </location>
</feature>
<feature type="region of interest" description="Disordered" evidence="1">
    <location>
        <begin position="275"/>
        <end position="301"/>
    </location>
</feature>
<feature type="region of interest" description="Disordered" evidence="1">
    <location>
        <begin position="391"/>
        <end position="481"/>
    </location>
</feature>
<dbReference type="SUPFAM" id="SSF56112">
    <property type="entry name" value="Protein kinase-like (PK-like)"/>
    <property type="match status" value="1"/>
</dbReference>
<dbReference type="Pfam" id="PF12330">
    <property type="entry name" value="Haspin_kinase"/>
    <property type="match status" value="1"/>
</dbReference>
<feature type="region of interest" description="Disordered" evidence="1">
    <location>
        <begin position="136"/>
        <end position="161"/>
    </location>
</feature>
<proteinExistence type="predicted"/>
<evidence type="ECO:0000313" key="2">
    <source>
        <dbReference type="EMBL" id="OBA27850.1"/>
    </source>
</evidence>
<dbReference type="EMBL" id="LXPE01000006">
    <property type="protein sequence ID" value="OBA27850.1"/>
    <property type="molecule type" value="Genomic_DNA"/>
</dbReference>
<dbReference type="OrthoDB" id="5327538at2759"/>